<evidence type="ECO:0000256" key="9">
    <source>
        <dbReference type="ARBA" id="ARBA00022840"/>
    </source>
</evidence>
<dbReference type="PROSITE" id="PS50106">
    <property type="entry name" value="PDZ"/>
    <property type="match status" value="3"/>
</dbReference>
<dbReference type="PROSITE" id="PS01159">
    <property type="entry name" value="WW_DOMAIN_1"/>
    <property type="match status" value="2"/>
</dbReference>
<feature type="region of interest" description="Disordered" evidence="13">
    <location>
        <begin position="295"/>
        <end position="337"/>
    </location>
</feature>
<evidence type="ECO:0000256" key="1">
    <source>
        <dbReference type="ARBA" id="ARBA00004202"/>
    </source>
</evidence>
<protein>
    <recommendedName>
        <fullName evidence="4">Membrane-associated guanylate kinase, WW and PDZ domain-containing protein 3</fullName>
    </recommendedName>
    <alternativeName>
        <fullName evidence="12">Membrane-associated guanylate kinase inverted 3</fullName>
    </alternativeName>
</protein>
<dbReference type="FunFam" id="2.30.42.10:FF:000006">
    <property type="entry name" value="Membrane associated guanylate kinase, WW and PDZ domain containing 1"/>
    <property type="match status" value="1"/>
</dbReference>
<evidence type="ECO:0000259" key="14">
    <source>
        <dbReference type="PROSITE" id="PS50020"/>
    </source>
</evidence>
<evidence type="ECO:0000256" key="8">
    <source>
        <dbReference type="ARBA" id="ARBA00022741"/>
    </source>
</evidence>
<feature type="domain" description="PDZ" evidence="15">
    <location>
        <begin position="208"/>
        <end position="277"/>
    </location>
</feature>
<feature type="region of interest" description="Disordered" evidence="13">
    <location>
        <begin position="892"/>
        <end position="977"/>
    </location>
</feature>
<dbReference type="CDD" id="cd06733">
    <property type="entry name" value="PDZ3_MAGI-1_3-like"/>
    <property type="match status" value="1"/>
</dbReference>
<dbReference type="Gene3D" id="2.20.70.10">
    <property type="match status" value="2"/>
</dbReference>
<dbReference type="EMBL" id="CM014087">
    <property type="protein sequence ID" value="TKS76657.1"/>
    <property type="molecule type" value="Genomic_DNA"/>
</dbReference>
<keyword evidence="8" id="KW-0547">Nucleotide-binding</keyword>
<evidence type="ECO:0000256" key="12">
    <source>
        <dbReference type="ARBA" id="ARBA00033438"/>
    </source>
</evidence>
<dbReference type="PROSITE" id="PS50020">
    <property type="entry name" value="WW_DOMAIN_2"/>
    <property type="match status" value="2"/>
</dbReference>
<dbReference type="AlphaFoldDB" id="A0A4U5UNT2"/>
<proteinExistence type="inferred from homology"/>
<feature type="compositionally biased region" description="Polar residues" evidence="13">
    <location>
        <begin position="492"/>
        <end position="519"/>
    </location>
</feature>
<dbReference type="CDD" id="cd00201">
    <property type="entry name" value="WW"/>
    <property type="match status" value="2"/>
</dbReference>
<keyword evidence="6" id="KW-1003">Cell membrane</keyword>
<evidence type="ECO:0000256" key="10">
    <source>
        <dbReference type="ARBA" id="ARBA00022949"/>
    </source>
</evidence>
<evidence type="ECO:0000256" key="5">
    <source>
        <dbReference type="ARBA" id="ARBA00022427"/>
    </source>
</evidence>
<comment type="similarity">
    <text evidence="3">Belongs to the MAGUK family.</text>
</comment>
<evidence type="ECO:0000256" key="3">
    <source>
        <dbReference type="ARBA" id="ARBA00007014"/>
    </source>
</evidence>
<keyword evidence="9" id="KW-0067">ATP-binding</keyword>
<dbReference type="Gene3D" id="2.30.42.10">
    <property type="match status" value="3"/>
</dbReference>
<dbReference type="FunFam" id="2.30.42.10:FF:000005">
    <property type="entry name" value="Membrane associated guanylate kinase, WW and PDZ domain containing 1"/>
    <property type="match status" value="1"/>
</dbReference>
<keyword evidence="7" id="KW-0677">Repeat</keyword>
<dbReference type="GO" id="GO:0005524">
    <property type="term" value="F:ATP binding"/>
    <property type="evidence" value="ECO:0007669"/>
    <property type="project" value="UniProtKB-KW"/>
</dbReference>
<dbReference type="SMART" id="SM00228">
    <property type="entry name" value="PDZ"/>
    <property type="match status" value="3"/>
</dbReference>
<dbReference type="InterPro" id="IPR001202">
    <property type="entry name" value="WW_dom"/>
</dbReference>
<dbReference type="GO" id="GO:0005886">
    <property type="term" value="C:plasma membrane"/>
    <property type="evidence" value="ECO:0007669"/>
    <property type="project" value="UniProtKB-SubCell"/>
</dbReference>
<evidence type="ECO:0000259" key="15">
    <source>
        <dbReference type="PROSITE" id="PS50106"/>
    </source>
</evidence>
<dbReference type="Pfam" id="PF00595">
    <property type="entry name" value="PDZ"/>
    <property type="match status" value="2"/>
</dbReference>
<keyword evidence="5" id="KW-0796">Tight junction</keyword>
<reference evidence="16 17" key="1">
    <citation type="submission" date="2019-01" db="EMBL/GenBank/DDBJ databases">
        <title>Genome Assembly of Collichthys lucidus.</title>
        <authorList>
            <person name="Cai M."/>
            <person name="Xiao S."/>
        </authorList>
    </citation>
    <scope>NUCLEOTIDE SEQUENCE [LARGE SCALE GENOMIC DNA]</scope>
    <source>
        <strain evidence="16">JT15FE1705JMU</strain>
        <tissue evidence="16">Muscle</tissue>
    </source>
</reference>
<sequence>MQGAQRSSNGATISPPVSFSFYHLPYPYSQPLPLSVSIPVSLSSCRAAEHKADKAEWRKTVPSYNQSAGAMDLRAWNPPDESQESLPKNWEMAYTETGMVYFIDHNSKTTTWLDPRLAKKAKPPEKCEEGELPYGWEKIEDPQFGTYYVDHINQKTQFENPVMEAKRKLSVDMPAAVQPPAATPSEEPGRGVRGFTRDPSQLQGTILQTALRKSLQGFGFTIIGGDRPDEFLQVKNVLPDGPAAHDNKIASGDVIVDINRTCVLGKTHADVVQMFQSIPINQYVDMVLCRGYPLPEDSSSSEEASGGVGTSKDASPSPSTSTPQEPHYTVPDGGTLPRQTAAVAPMINGGRHHHHHHHPHQQHHHHHHIPQVPNQDGPDPTLLQPELVSVPLVKGPGGFGFAIADCPLGQKVKMILDAQWCRGLLKGDVIKEINRQNVQTLSHSQVVDILKDLPVGSEVNVLVLRGVHSPHVPSPIPACSQQTPHPVPQQLPHPSSQPVTQPQRPEMMSSTETIGQSSGEAAPNPLPFPANTLRSSSPKPDASELYLKSKAMLDSKPPNTKDLDVYIKRNQESGFGFRVLGGEGPDQPVYIGAIVPLGAAEKDGRLRAGDELLCIDGVPVKGKSHKQVLELMTNAARNGQVMLTVSRTYCSGTYRSGPMRQISLVGAVDEEVGDYFPEFLDMLEESPFLKMTLPWGSLSSLKLDCRSQSDDGPIMWVRPGEQMVPTADMPKSPFKRRRSMNEIKNLHYLPRASEPREVLFEDRTKAHADHVGQSFDWQSTAAVGVLKAVHFGEWNNRPRITKDVVCFQAGDFNEVVQSLQLDLYEPPVSQCVQWVDDAKLNQLRREGIRYVRVQLCDDDIYFIPRNVIHQFKTVSAVSSLAWHIRLKQPDATVTPCARPQGDNSQGGVAKTEEPEFQRPATPPKEPQPAPPQPTKSAHSPSKYQDPHLSLEPVHPGCTTSNEQTLPKGLGHTAEFPK</sequence>
<dbReference type="SUPFAM" id="SSF51045">
    <property type="entry name" value="WW domain"/>
    <property type="match status" value="2"/>
</dbReference>
<evidence type="ECO:0000313" key="16">
    <source>
        <dbReference type="EMBL" id="TKS76657.1"/>
    </source>
</evidence>
<evidence type="ECO:0000256" key="2">
    <source>
        <dbReference type="ARBA" id="ARBA00004435"/>
    </source>
</evidence>
<feature type="compositionally biased region" description="Low complexity" evidence="13">
    <location>
        <begin position="296"/>
        <end position="305"/>
    </location>
</feature>
<feature type="region of interest" description="Disordered" evidence="13">
    <location>
        <begin position="349"/>
        <end position="383"/>
    </location>
</feature>
<dbReference type="CDD" id="cd06731">
    <property type="entry name" value="PDZ1_MAGI-1_3-like"/>
    <property type="match status" value="1"/>
</dbReference>
<evidence type="ECO:0000256" key="7">
    <source>
        <dbReference type="ARBA" id="ARBA00022737"/>
    </source>
</evidence>
<dbReference type="GO" id="GO:0005923">
    <property type="term" value="C:bicellular tight junction"/>
    <property type="evidence" value="ECO:0007669"/>
    <property type="project" value="UniProtKB-SubCell"/>
</dbReference>
<feature type="domain" description="WW" evidence="14">
    <location>
        <begin position="130"/>
        <end position="163"/>
    </location>
</feature>
<keyword evidence="17" id="KW-1185">Reference proteome</keyword>
<dbReference type="GO" id="GO:0007165">
    <property type="term" value="P:signal transduction"/>
    <property type="evidence" value="ECO:0007669"/>
    <property type="project" value="TreeGrafter"/>
</dbReference>
<dbReference type="GO" id="GO:0016301">
    <property type="term" value="F:kinase activity"/>
    <property type="evidence" value="ECO:0007669"/>
    <property type="project" value="UniProtKB-KW"/>
</dbReference>
<keyword evidence="16" id="KW-0418">Kinase</keyword>
<dbReference type="InterPro" id="IPR036034">
    <property type="entry name" value="PDZ_sf"/>
</dbReference>
<dbReference type="SMART" id="SM00456">
    <property type="entry name" value="WW"/>
    <property type="match status" value="2"/>
</dbReference>
<evidence type="ECO:0000256" key="13">
    <source>
        <dbReference type="SAM" id="MobiDB-lite"/>
    </source>
</evidence>
<dbReference type="PANTHER" id="PTHR10316">
    <property type="entry name" value="MEMBRANE ASSOCIATED GUANYLATE KINASE-RELATED"/>
    <property type="match status" value="1"/>
</dbReference>
<dbReference type="PANTHER" id="PTHR10316:SF10">
    <property type="entry name" value="MEMBRANE-ASSOCIATED GUANYLATE KINASE, WW AND PDZ DOMAIN-CONTAINING PROTEIN 3"/>
    <property type="match status" value="1"/>
</dbReference>
<feature type="domain" description="WW" evidence="14">
    <location>
        <begin position="84"/>
        <end position="117"/>
    </location>
</feature>
<keyword evidence="10" id="KW-0965">Cell junction</keyword>
<dbReference type="FunFam" id="2.20.70.10:FF:000001">
    <property type="entry name" value="Membrane-associated guanylate kinase, WW and PDZ domain-containing protein 1"/>
    <property type="match status" value="1"/>
</dbReference>
<dbReference type="SUPFAM" id="SSF50156">
    <property type="entry name" value="PDZ domain-like"/>
    <property type="match status" value="3"/>
</dbReference>
<feature type="compositionally biased region" description="Basic residues" evidence="13">
    <location>
        <begin position="350"/>
        <end position="369"/>
    </location>
</feature>
<dbReference type="STRING" id="240159.A0A4U5UNT2"/>
<dbReference type="InterPro" id="IPR001478">
    <property type="entry name" value="PDZ"/>
</dbReference>
<dbReference type="Pfam" id="PF00397">
    <property type="entry name" value="WW"/>
    <property type="match status" value="2"/>
</dbReference>
<evidence type="ECO:0000256" key="4">
    <source>
        <dbReference type="ARBA" id="ARBA00016171"/>
    </source>
</evidence>
<evidence type="ECO:0000256" key="6">
    <source>
        <dbReference type="ARBA" id="ARBA00022475"/>
    </source>
</evidence>
<dbReference type="Proteomes" id="UP000298787">
    <property type="component" value="Chromosome 10"/>
</dbReference>
<keyword evidence="11" id="KW-0472">Membrane</keyword>
<comment type="subcellular location">
    <subcellularLocation>
        <location evidence="2">Cell junction</location>
        <location evidence="2">Tight junction</location>
    </subcellularLocation>
    <subcellularLocation>
        <location evidence="1">Cell membrane</location>
        <topology evidence="1">Peripheral membrane protein</topology>
    </subcellularLocation>
</comment>
<name>A0A4U5UNT2_COLLU</name>
<feature type="compositionally biased region" description="Pro residues" evidence="13">
    <location>
        <begin position="920"/>
        <end position="933"/>
    </location>
</feature>
<dbReference type="InterPro" id="IPR036020">
    <property type="entry name" value="WW_dom_sf"/>
</dbReference>
<dbReference type="GO" id="GO:0005737">
    <property type="term" value="C:cytoplasm"/>
    <property type="evidence" value="ECO:0007669"/>
    <property type="project" value="TreeGrafter"/>
</dbReference>
<feature type="domain" description="PDZ" evidence="15">
    <location>
        <begin position="564"/>
        <end position="647"/>
    </location>
</feature>
<dbReference type="FunFam" id="2.30.42.10:FF:000131">
    <property type="entry name" value="membrane-associated guanylate kinase, WW and PDZ domain-containing protein 3 isoform X1"/>
    <property type="match status" value="1"/>
</dbReference>
<keyword evidence="16" id="KW-0808">Transferase</keyword>
<evidence type="ECO:0000256" key="11">
    <source>
        <dbReference type="ARBA" id="ARBA00023136"/>
    </source>
</evidence>
<dbReference type="FunFam" id="2.20.70.10:FF:000002">
    <property type="entry name" value="Membrane-associated guanylate kinase, WW and PDZ domain-containing protein 3 isoform 1"/>
    <property type="match status" value="1"/>
</dbReference>
<feature type="domain" description="PDZ" evidence="15">
    <location>
        <begin position="389"/>
        <end position="452"/>
    </location>
</feature>
<gene>
    <name evidence="16" type="ORF">D9C73_010747</name>
</gene>
<evidence type="ECO:0000313" key="17">
    <source>
        <dbReference type="Proteomes" id="UP000298787"/>
    </source>
</evidence>
<dbReference type="CDD" id="cd06732">
    <property type="entry name" value="PDZ2_MAGI-1_3-like"/>
    <property type="match status" value="1"/>
</dbReference>
<feature type="region of interest" description="Disordered" evidence="13">
    <location>
        <begin position="474"/>
        <end position="542"/>
    </location>
</feature>
<accession>A0A4U5UNT2</accession>
<organism evidence="16 17">
    <name type="scientific">Collichthys lucidus</name>
    <name type="common">Big head croaker</name>
    <name type="synonym">Sciaena lucida</name>
    <dbReference type="NCBI Taxonomy" id="240159"/>
    <lineage>
        <taxon>Eukaryota</taxon>
        <taxon>Metazoa</taxon>
        <taxon>Chordata</taxon>
        <taxon>Craniata</taxon>
        <taxon>Vertebrata</taxon>
        <taxon>Euteleostomi</taxon>
        <taxon>Actinopterygii</taxon>
        <taxon>Neopterygii</taxon>
        <taxon>Teleostei</taxon>
        <taxon>Neoteleostei</taxon>
        <taxon>Acanthomorphata</taxon>
        <taxon>Eupercaria</taxon>
        <taxon>Sciaenidae</taxon>
        <taxon>Collichthys</taxon>
    </lineage>
</organism>